<dbReference type="Proteomes" id="UP000790709">
    <property type="component" value="Unassembled WGS sequence"/>
</dbReference>
<accession>A0ACB8BVR0</accession>
<evidence type="ECO:0000313" key="1">
    <source>
        <dbReference type="EMBL" id="KAH7929225.1"/>
    </source>
</evidence>
<sequence length="647" mass="72264">MPTYDDWNVIDDEEEELQDPSFFEGKRDAILFCIDCSEPMHELRDDPKYEDVKTCHLFTALESAMQIQKKKVVVGPNDAVGIVLFNTTRPNESKGHTSEIKKNSYVYQPIAPISAPTIQELIRLLDAAREDPEVLRSTFPPTPGIKKMPMGDVITSCNWVLRDGAPKTASKRVFLITDDDDPHPGSKQLLMSARTTLVDLTQSGVQVEPFFIATPEKPFDPSKFYSSVLLPSSVNDDDTKDGVLPESISITRIDDLLSQMRFHEVPKRALFSIPFQLANGFVLGIKGYGLVTEQKKGSYKYFVDLGDRMEVAGSRTVYLDEDNQAEVDKSNMLFGMSLGAPPLDGSDDDSEAAMSTARAVPVGRRPFYTADETRSFRTLDIEPGIRLLGFKDRNELAFEDNVKHSTFIFPDEIKYAGSKRTFTALLKSMIAKKKIGLVLALTRRNASPVFCAMLPQDEKDEEGGWNEPAGFHLIPLPFADDIRAAPLEEAFRAPDEIKDAARAWIDKLCVKNGTYPPDSYPNPALAYHNAQLQASAFREDFDPESFEDLTKPPLDLIHKRAGTLLKEWKKALISDESANVVVAVTGTKRKADVNVDEAEIRSKHEAGTLAKLRVDQLKDFLKNKSQPVSGKKADLIDRIGEWLDTHE</sequence>
<evidence type="ECO:0000313" key="2">
    <source>
        <dbReference type="Proteomes" id="UP000790709"/>
    </source>
</evidence>
<dbReference type="EMBL" id="MU266343">
    <property type="protein sequence ID" value="KAH7929225.1"/>
    <property type="molecule type" value="Genomic_DNA"/>
</dbReference>
<proteinExistence type="predicted"/>
<name>A0ACB8BVR0_9AGAM</name>
<gene>
    <name evidence="1" type="ORF">BV22DRAFT_1125845</name>
</gene>
<keyword evidence="1" id="KW-0238">DNA-binding</keyword>
<comment type="caution">
    <text evidence="1">The sequence shown here is derived from an EMBL/GenBank/DDBJ whole genome shotgun (WGS) entry which is preliminary data.</text>
</comment>
<reference evidence="1" key="1">
    <citation type="journal article" date="2021" name="New Phytol.">
        <title>Evolutionary innovations through gain and loss of genes in the ectomycorrhizal Boletales.</title>
        <authorList>
            <person name="Wu G."/>
            <person name="Miyauchi S."/>
            <person name="Morin E."/>
            <person name="Kuo A."/>
            <person name="Drula E."/>
            <person name="Varga T."/>
            <person name="Kohler A."/>
            <person name="Feng B."/>
            <person name="Cao Y."/>
            <person name="Lipzen A."/>
            <person name="Daum C."/>
            <person name="Hundley H."/>
            <person name="Pangilinan J."/>
            <person name="Johnson J."/>
            <person name="Barry K."/>
            <person name="LaButti K."/>
            <person name="Ng V."/>
            <person name="Ahrendt S."/>
            <person name="Min B."/>
            <person name="Choi I.G."/>
            <person name="Park H."/>
            <person name="Plett J.M."/>
            <person name="Magnuson J."/>
            <person name="Spatafora J.W."/>
            <person name="Nagy L.G."/>
            <person name="Henrissat B."/>
            <person name="Grigoriev I.V."/>
            <person name="Yang Z.L."/>
            <person name="Xu J."/>
            <person name="Martin F.M."/>
        </authorList>
    </citation>
    <scope>NUCLEOTIDE SEQUENCE</scope>
    <source>
        <strain evidence="1">KUC20120723A-06</strain>
    </source>
</reference>
<organism evidence="1 2">
    <name type="scientific">Leucogyrophana mollusca</name>
    <dbReference type="NCBI Taxonomy" id="85980"/>
    <lineage>
        <taxon>Eukaryota</taxon>
        <taxon>Fungi</taxon>
        <taxon>Dikarya</taxon>
        <taxon>Basidiomycota</taxon>
        <taxon>Agaricomycotina</taxon>
        <taxon>Agaricomycetes</taxon>
        <taxon>Agaricomycetidae</taxon>
        <taxon>Boletales</taxon>
        <taxon>Boletales incertae sedis</taxon>
        <taxon>Leucogyrophana</taxon>
    </lineage>
</organism>
<protein>
    <submittedName>
        <fullName evidence="1">Ku DNA-binding complex, Ku70 subunit</fullName>
    </submittedName>
</protein>
<keyword evidence="2" id="KW-1185">Reference proteome</keyword>